<dbReference type="InterPro" id="IPR001539">
    <property type="entry name" value="Peptidase_U32"/>
</dbReference>
<dbReference type="KEGG" id="pcat:Pcatena_13650"/>
<accession>A0A3G9JZD8</accession>
<evidence type="ECO:0000313" key="1">
    <source>
        <dbReference type="EMBL" id="BBH50778.1"/>
    </source>
</evidence>
<sequence>MREAGATCIYLDAIDVEPTSGLLAHVAEEGLVPVLDEVCHEPDHARLDPWVRAGLPVAVGNLSGLSLARECGALAETRSCIPVHNTSTLRLIGDLGARLAWLSPELSLDEACELARAHALPFGATVYGRPRIMTCEHCVMQVAYECDRDHATCPHRCDPHWLVNIDGRRLPVRTDARGRSRIYLDEPLDLVPYATNLAEAGVARLLVDAASTSVDEACDALARLRRALAGESVERHGIEGLAQTGVE</sequence>
<evidence type="ECO:0008006" key="3">
    <source>
        <dbReference type="Google" id="ProtNLM"/>
    </source>
</evidence>
<protein>
    <recommendedName>
        <fullName evidence="3">Peptidase U32</fullName>
    </recommendedName>
</protein>
<name>A0A3G9JZD8_9ACTN</name>
<dbReference type="Proteomes" id="UP000273154">
    <property type="component" value="Chromosome"/>
</dbReference>
<dbReference type="Pfam" id="PF01136">
    <property type="entry name" value="Peptidase_U32"/>
    <property type="match status" value="1"/>
</dbReference>
<evidence type="ECO:0000313" key="2">
    <source>
        <dbReference type="Proteomes" id="UP000273154"/>
    </source>
</evidence>
<proteinExistence type="predicted"/>
<dbReference type="AlphaFoldDB" id="A0A3G9JZD8"/>
<organism evidence="1 2">
    <name type="scientific">Parolsenella catena</name>
    <dbReference type="NCBI Taxonomy" id="2003188"/>
    <lineage>
        <taxon>Bacteria</taxon>
        <taxon>Bacillati</taxon>
        <taxon>Actinomycetota</taxon>
        <taxon>Coriobacteriia</taxon>
        <taxon>Coriobacteriales</taxon>
        <taxon>Atopobiaceae</taxon>
        <taxon>Parolsenella</taxon>
    </lineage>
</organism>
<keyword evidence="2" id="KW-1185">Reference proteome</keyword>
<dbReference type="EMBL" id="AP019367">
    <property type="protein sequence ID" value="BBH50778.1"/>
    <property type="molecule type" value="Genomic_DNA"/>
</dbReference>
<gene>
    <name evidence="1" type="ORF">Pcatena_13650</name>
</gene>
<reference evidence="2" key="1">
    <citation type="submission" date="2018-11" db="EMBL/GenBank/DDBJ databases">
        <title>Comparative genomics of Parolsenella catena and Libanicoccus massiliensis: Reclassification of Libanicoccus massiliensis as Parolsenella massiliensis comb. nov.</title>
        <authorList>
            <person name="Sakamoto M."/>
            <person name="Ikeyama N."/>
            <person name="Murakami T."/>
            <person name="Mori H."/>
            <person name="Yuki M."/>
            <person name="Ohkuma M."/>
        </authorList>
    </citation>
    <scope>NUCLEOTIDE SEQUENCE [LARGE SCALE GENOMIC DNA]</scope>
    <source>
        <strain evidence="2">JCM 31932</strain>
    </source>
</reference>